<reference evidence="3" key="4">
    <citation type="journal article" date="2019" name="Int. J. Syst. Evol. Microbiol.">
        <title>Streptococcus chenjunshii sp. nov. isolated from feces of Tibetan antelopes.</title>
        <authorList>
            <person name="Tian Z."/>
            <person name="Lu S."/>
            <person name="Jin D."/>
            <person name="Yang J."/>
            <person name="Pu J."/>
            <person name="Lai X.H."/>
            <person name="Bai X.N."/>
            <person name="Wu X.M."/>
            <person name="Li J."/>
            <person name="Wang S."/>
            <person name="Xu J."/>
        </authorList>
    </citation>
    <scope>NUCLEOTIDE SEQUENCE</scope>
    <source>
        <strain evidence="3">Z15</strain>
    </source>
</reference>
<dbReference type="GO" id="GO:0017000">
    <property type="term" value="P:antibiotic biosynthetic process"/>
    <property type="evidence" value="ECO:0007669"/>
    <property type="project" value="UniProtKB-ARBA"/>
</dbReference>
<accession>A0A372KLU8</accession>
<dbReference type="Gene3D" id="3.40.50.2000">
    <property type="entry name" value="Glycogen Phosphorylase B"/>
    <property type="match status" value="2"/>
</dbReference>
<evidence type="ECO:0000313" key="3">
    <source>
        <dbReference type="EMBL" id="AXQ79193.1"/>
    </source>
</evidence>
<keyword evidence="5" id="KW-0808">Transferase</keyword>
<reference evidence="4 8" key="1">
    <citation type="submission" date="2018-08" db="EMBL/GenBank/DDBJ databases">
        <title>Draft genome of Streptococcus sp .nov. Z2.</title>
        <authorList>
            <person name="Tian Z."/>
        </authorList>
    </citation>
    <scope>NUCLEOTIDE SEQUENCE [LARGE SCALE GENOMIC DNA]</scope>
    <source>
        <strain evidence="4 8">Z2</strain>
    </source>
</reference>
<feature type="domain" description="Erythromycin biosynthesis protein CIII-like C-terminal" evidence="2">
    <location>
        <begin position="337"/>
        <end position="415"/>
    </location>
</feature>
<evidence type="ECO:0000313" key="5">
    <source>
        <dbReference type="EMBL" id="RFU52946.1"/>
    </source>
</evidence>
<dbReference type="EMBL" id="QVQY01000017">
    <property type="protein sequence ID" value="RFU50765.1"/>
    <property type="molecule type" value="Genomic_DNA"/>
</dbReference>
<dbReference type="EMBL" id="CP031733">
    <property type="protein sequence ID" value="AXQ79193.1"/>
    <property type="molecule type" value="Genomic_DNA"/>
</dbReference>
<dbReference type="CDD" id="cd03784">
    <property type="entry name" value="GT1_Gtf-like"/>
    <property type="match status" value="1"/>
</dbReference>
<evidence type="ECO:0000313" key="8">
    <source>
        <dbReference type="Proteomes" id="UP000264056"/>
    </source>
</evidence>
<reference evidence="5 7" key="2">
    <citation type="submission" date="2018-08" db="EMBL/GenBank/DDBJ databases">
        <title>Draft genome of Streptococcus sp. nov. Z1.</title>
        <authorList>
            <person name="Tian Z."/>
        </authorList>
    </citation>
    <scope>NUCLEOTIDE SEQUENCE [LARGE SCALE GENOMIC DNA]</scope>
    <source>
        <strain evidence="5">Z1</strain>
        <strain evidence="7">Z1(2018)</strain>
    </source>
</reference>
<dbReference type="OrthoDB" id="6620093at2"/>
<dbReference type="InterPro" id="IPR050426">
    <property type="entry name" value="Glycosyltransferase_28"/>
</dbReference>
<evidence type="ECO:0000313" key="7">
    <source>
        <dbReference type="Proteomes" id="UP000262901"/>
    </source>
</evidence>
<protein>
    <submittedName>
        <fullName evidence="5">Glycosyl transferase</fullName>
    </submittedName>
</protein>
<dbReference type="InterPro" id="IPR002213">
    <property type="entry name" value="UDP_glucos_trans"/>
</dbReference>
<sequence length="462" mass="51782">MLLKDIEIIIPVFWTAILCRLGLLIIILTISAILMLGGSSMTGLKHIKIAAVAPPFSGHLYPLLGLLQPFLKNADYSIRVYTGLAKKEMVTASGFSCQVIHTEDPYVFERIANTEKKISVLGMLKQFSQYLAILDELSAELEDAFSDYQPDMVIADFTAAPIALLYQKMSFKWITVIPTPFAIESSSGTPSYLGGLSPKNNLWGTLRDCSGRQFIHLFKRAAALLYHRRLASYRFKIYNKQGLENLYSPESIVAVGMKEFEFRDDFPPQLKWAGPAYLKRPSYPAEKTWNQPFAKRILVTNGTHLLWGKKEMLAITADLASRHPQIQFLVSLGQEESAAAEKKLADNILISPYLDYEMILPQVDAVIHHAGAGITYACIRHCKPALAIPYDYDQPDYAARLAWFGAGRRLKRSASLETIDQEFTALLETADWPALKELCHAAQTYTPADTVEKEINRLLGEI</sequence>
<organism evidence="5 7">
    <name type="scientific">Streptococcus chenjunshii</name>
    <dbReference type="NCBI Taxonomy" id="2173853"/>
    <lineage>
        <taxon>Bacteria</taxon>
        <taxon>Bacillati</taxon>
        <taxon>Bacillota</taxon>
        <taxon>Bacilli</taxon>
        <taxon>Lactobacillales</taxon>
        <taxon>Streptococcaceae</taxon>
        <taxon>Streptococcus</taxon>
    </lineage>
</organism>
<accession>A0A346NDU8</accession>
<keyword evidence="8" id="KW-1185">Reference proteome</keyword>
<evidence type="ECO:0000313" key="6">
    <source>
        <dbReference type="Proteomes" id="UP000246115"/>
    </source>
</evidence>
<keyword evidence="1" id="KW-1133">Transmembrane helix</keyword>
<gene>
    <name evidence="3" type="ORF">DDV21_008915</name>
    <name evidence="4" type="ORF">DDV22_06945</name>
    <name evidence="5" type="ORF">DDV23_07025</name>
</gene>
<dbReference type="InterPro" id="IPR010610">
    <property type="entry name" value="EryCIII-like_C"/>
</dbReference>
<dbReference type="EMBL" id="QVQZ01000015">
    <property type="protein sequence ID" value="RFU52946.1"/>
    <property type="molecule type" value="Genomic_DNA"/>
</dbReference>
<dbReference type="KEGG" id="schj:DDV21_008915"/>
<name>A0A372KLU8_9STRE</name>
<reference evidence="6" key="3">
    <citation type="submission" date="2018-08" db="EMBL/GenBank/DDBJ databases">
        <title>Streptococcus chenjunshii sp. nov., isolated from stools sample of the Tibetan antelope in the Qinghai-Tibet plateau, China.</title>
        <authorList>
            <person name="Tian Z."/>
        </authorList>
    </citation>
    <scope>NUCLEOTIDE SEQUENCE [LARGE SCALE GENOMIC DNA]</scope>
    <source>
        <strain evidence="6">Z15</strain>
    </source>
</reference>
<dbReference type="Pfam" id="PF06722">
    <property type="entry name" value="EryCIII-like_C"/>
    <property type="match status" value="1"/>
</dbReference>
<evidence type="ECO:0000256" key="1">
    <source>
        <dbReference type="SAM" id="Phobius"/>
    </source>
</evidence>
<dbReference type="GO" id="GO:0016758">
    <property type="term" value="F:hexosyltransferase activity"/>
    <property type="evidence" value="ECO:0007669"/>
    <property type="project" value="UniProtKB-ARBA"/>
</dbReference>
<dbReference type="PANTHER" id="PTHR48050:SF13">
    <property type="entry name" value="STEROL 3-BETA-GLUCOSYLTRANSFERASE UGT80A2"/>
    <property type="match status" value="1"/>
</dbReference>
<dbReference type="Proteomes" id="UP000262901">
    <property type="component" value="Unassembled WGS sequence"/>
</dbReference>
<proteinExistence type="predicted"/>
<dbReference type="SUPFAM" id="SSF53756">
    <property type="entry name" value="UDP-Glycosyltransferase/glycogen phosphorylase"/>
    <property type="match status" value="1"/>
</dbReference>
<dbReference type="AlphaFoldDB" id="A0A372KLU8"/>
<dbReference type="Proteomes" id="UP000264056">
    <property type="component" value="Unassembled WGS sequence"/>
</dbReference>
<evidence type="ECO:0000259" key="2">
    <source>
        <dbReference type="Pfam" id="PF06722"/>
    </source>
</evidence>
<feature type="transmembrane region" description="Helical" evidence="1">
    <location>
        <begin position="12"/>
        <end position="36"/>
    </location>
</feature>
<dbReference type="PANTHER" id="PTHR48050">
    <property type="entry name" value="STEROL 3-BETA-GLUCOSYLTRANSFERASE"/>
    <property type="match status" value="1"/>
</dbReference>
<dbReference type="Proteomes" id="UP000246115">
    <property type="component" value="Chromosome"/>
</dbReference>
<evidence type="ECO:0000313" key="4">
    <source>
        <dbReference type="EMBL" id="RFU50765.1"/>
    </source>
</evidence>
<dbReference type="GO" id="GO:0008194">
    <property type="term" value="F:UDP-glycosyltransferase activity"/>
    <property type="evidence" value="ECO:0007669"/>
    <property type="project" value="InterPro"/>
</dbReference>
<keyword evidence="1" id="KW-0472">Membrane</keyword>
<keyword evidence="1" id="KW-0812">Transmembrane</keyword>